<protein>
    <submittedName>
        <fullName evidence="1">Uncharacterized protein</fullName>
    </submittedName>
</protein>
<keyword evidence="2" id="KW-1185">Reference proteome</keyword>
<organism evidence="1 2">
    <name type="scientific">Melastoma candidum</name>
    <dbReference type="NCBI Taxonomy" id="119954"/>
    <lineage>
        <taxon>Eukaryota</taxon>
        <taxon>Viridiplantae</taxon>
        <taxon>Streptophyta</taxon>
        <taxon>Embryophyta</taxon>
        <taxon>Tracheophyta</taxon>
        <taxon>Spermatophyta</taxon>
        <taxon>Magnoliopsida</taxon>
        <taxon>eudicotyledons</taxon>
        <taxon>Gunneridae</taxon>
        <taxon>Pentapetalae</taxon>
        <taxon>rosids</taxon>
        <taxon>malvids</taxon>
        <taxon>Myrtales</taxon>
        <taxon>Melastomataceae</taxon>
        <taxon>Melastomatoideae</taxon>
        <taxon>Melastomateae</taxon>
        <taxon>Melastoma</taxon>
    </lineage>
</organism>
<evidence type="ECO:0000313" key="1">
    <source>
        <dbReference type="EMBL" id="KAI4384834.1"/>
    </source>
</evidence>
<dbReference type="Proteomes" id="UP001057402">
    <property type="component" value="Chromosome 2"/>
</dbReference>
<reference evidence="2" key="1">
    <citation type="journal article" date="2023" name="Front. Plant Sci.">
        <title>Chromosomal-level genome assembly of Melastoma candidum provides insights into trichome evolution.</title>
        <authorList>
            <person name="Zhong Y."/>
            <person name="Wu W."/>
            <person name="Sun C."/>
            <person name="Zou P."/>
            <person name="Liu Y."/>
            <person name="Dai S."/>
            <person name="Zhou R."/>
        </authorList>
    </citation>
    <scope>NUCLEOTIDE SEQUENCE [LARGE SCALE GENOMIC DNA]</scope>
</reference>
<gene>
    <name evidence="1" type="ORF">MLD38_002936</name>
</gene>
<dbReference type="EMBL" id="CM042881">
    <property type="protein sequence ID" value="KAI4384834.1"/>
    <property type="molecule type" value="Genomic_DNA"/>
</dbReference>
<comment type="caution">
    <text evidence="1">The sequence shown here is derived from an EMBL/GenBank/DDBJ whole genome shotgun (WGS) entry which is preliminary data.</text>
</comment>
<name>A0ACB9S174_9MYRT</name>
<accession>A0ACB9S174</accession>
<sequence>MPNYFPFKTLGLIKGPFLKVKIFHALKGGPTLKCLVKPKIYRKGSVMFGKDDPVCEMVIVLKVTLKLFMKDVELKKVMGNISPYLSGQIRLHFCLPLLSKLPTLEKVHEKALEALCKRAVPMSFSPLSVLVRDYSDINKMFIIVSGRLRSYDKKVGILSKECSDKFLGEELLQQALNTDSSDNLKPPVSTILIQAVKKVEAFRLMASDVKWVCQEFQKQFYEEEWTVNVFKSGFQQVNDYEHVGNDILSISCMRTLFLIHMSCRIFILELISNFVLFSPCPFN</sequence>
<evidence type="ECO:0000313" key="2">
    <source>
        <dbReference type="Proteomes" id="UP001057402"/>
    </source>
</evidence>
<proteinExistence type="predicted"/>